<evidence type="ECO:0000313" key="3">
    <source>
        <dbReference type="EMBL" id="CAG9810359.1"/>
    </source>
</evidence>
<name>A0A9N9S6R1_9DIPT</name>
<evidence type="ECO:0000256" key="1">
    <source>
        <dbReference type="SAM" id="MobiDB-lite"/>
    </source>
</evidence>
<feature type="signal peptide" evidence="2">
    <location>
        <begin position="1"/>
        <end position="19"/>
    </location>
</feature>
<evidence type="ECO:0000256" key="2">
    <source>
        <dbReference type="SAM" id="SignalP"/>
    </source>
</evidence>
<feature type="compositionally biased region" description="Basic and acidic residues" evidence="1">
    <location>
        <begin position="25"/>
        <end position="38"/>
    </location>
</feature>
<feature type="region of interest" description="Disordered" evidence="1">
    <location>
        <begin position="25"/>
        <end position="52"/>
    </location>
</feature>
<feature type="chain" id="PRO_5040353051" evidence="2">
    <location>
        <begin position="20"/>
        <end position="104"/>
    </location>
</feature>
<reference evidence="3" key="1">
    <citation type="submission" date="2022-01" db="EMBL/GenBank/DDBJ databases">
        <authorList>
            <person name="King R."/>
        </authorList>
    </citation>
    <scope>NUCLEOTIDE SEQUENCE</scope>
</reference>
<accession>A0A9N9S6R1</accession>
<protein>
    <submittedName>
        <fullName evidence="3">Uncharacterized protein</fullName>
    </submittedName>
</protein>
<organism evidence="3 4">
    <name type="scientific">Chironomus riparius</name>
    <dbReference type="NCBI Taxonomy" id="315576"/>
    <lineage>
        <taxon>Eukaryota</taxon>
        <taxon>Metazoa</taxon>
        <taxon>Ecdysozoa</taxon>
        <taxon>Arthropoda</taxon>
        <taxon>Hexapoda</taxon>
        <taxon>Insecta</taxon>
        <taxon>Pterygota</taxon>
        <taxon>Neoptera</taxon>
        <taxon>Endopterygota</taxon>
        <taxon>Diptera</taxon>
        <taxon>Nematocera</taxon>
        <taxon>Chironomoidea</taxon>
        <taxon>Chironomidae</taxon>
        <taxon>Chironominae</taxon>
        <taxon>Chironomus</taxon>
    </lineage>
</organism>
<evidence type="ECO:0000313" key="4">
    <source>
        <dbReference type="Proteomes" id="UP001153620"/>
    </source>
</evidence>
<feature type="compositionally biased region" description="Polar residues" evidence="1">
    <location>
        <begin position="39"/>
        <end position="52"/>
    </location>
</feature>
<sequence>MKYSATLLLSAVFLSAVVALPDVKLSEKSNSKSIKDGKSPQNTDSEAPKTQQDIFCPVMDKVHLPNCGRQPGTKPKISLKIGSGLKRSQCYPSSDGHGCVPPKL</sequence>
<proteinExistence type="predicted"/>
<keyword evidence="2" id="KW-0732">Signal</keyword>
<reference evidence="3" key="2">
    <citation type="submission" date="2022-10" db="EMBL/GenBank/DDBJ databases">
        <authorList>
            <consortium name="ENA_rothamsted_submissions"/>
            <consortium name="culmorum"/>
            <person name="King R."/>
        </authorList>
    </citation>
    <scope>NUCLEOTIDE SEQUENCE</scope>
</reference>
<dbReference type="EMBL" id="OU895880">
    <property type="protein sequence ID" value="CAG9810359.1"/>
    <property type="molecule type" value="Genomic_DNA"/>
</dbReference>
<dbReference type="Proteomes" id="UP001153620">
    <property type="component" value="Chromosome 4"/>
</dbReference>
<dbReference type="AlphaFoldDB" id="A0A9N9S6R1"/>
<gene>
    <name evidence="3" type="ORF">CHIRRI_LOCUS13173</name>
</gene>
<keyword evidence="4" id="KW-1185">Reference proteome</keyword>